<dbReference type="AlphaFoldDB" id="A0A645E3R9"/>
<comment type="caution">
    <text evidence="1">The sequence shown here is derived from an EMBL/GenBank/DDBJ whole genome shotgun (WGS) entry which is preliminary data.</text>
</comment>
<evidence type="ECO:0000313" key="1">
    <source>
        <dbReference type="EMBL" id="MPM96201.1"/>
    </source>
</evidence>
<gene>
    <name evidence="1" type="ORF">SDC9_143359</name>
</gene>
<dbReference type="EMBL" id="VSSQ01042594">
    <property type="protein sequence ID" value="MPM96201.1"/>
    <property type="molecule type" value="Genomic_DNA"/>
</dbReference>
<sequence length="47" mass="4954">MLGYLDDGVPHIGDIRLLMLIQRSGNADCDKVALADNGEVAGCAKHS</sequence>
<name>A0A645E3R9_9ZZZZ</name>
<organism evidence="1">
    <name type="scientific">bioreactor metagenome</name>
    <dbReference type="NCBI Taxonomy" id="1076179"/>
    <lineage>
        <taxon>unclassified sequences</taxon>
        <taxon>metagenomes</taxon>
        <taxon>ecological metagenomes</taxon>
    </lineage>
</organism>
<proteinExistence type="predicted"/>
<accession>A0A645E3R9</accession>
<reference evidence="1" key="1">
    <citation type="submission" date="2019-08" db="EMBL/GenBank/DDBJ databases">
        <authorList>
            <person name="Kucharzyk K."/>
            <person name="Murdoch R.W."/>
            <person name="Higgins S."/>
            <person name="Loffler F."/>
        </authorList>
    </citation>
    <scope>NUCLEOTIDE SEQUENCE</scope>
</reference>
<protein>
    <submittedName>
        <fullName evidence="1">Uncharacterized protein</fullName>
    </submittedName>
</protein>